<keyword evidence="2 3" id="KW-0808">Transferase</keyword>
<dbReference type="EMBL" id="SDRB02004056">
    <property type="protein sequence ID" value="THG16512.1"/>
    <property type="molecule type" value="Genomic_DNA"/>
</dbReference>
<evidence type="ECO:0000313" key="5">
    <source>
        <dbReference type="EMBL" id="THG16512.1"/>
    </source>
</evidence>
<organism evidence="5 6">
    <name type="scientific">Camellia sinensis var. sinensis</name>
    <name type="common">China tea</name>
    <dbReference type="NCBI Taxonomy" id="542762"/>
    <lineage>
        <taxon>Eukaryota</taxon>
        <taxon>Viridiplantae</taxon>
        <taxon>Streptophyta</taxon>
        <taxon>Embryophyta</taxon>
        <taxon>Tracheophyta</taxon>
        <taxon>Spermatophyta</taxon>
        <taxon>Magnoliopsida</taxon>
        <taxon>eudicotyledons</taxon>
        <taxon>Gunneridae</taxon>
        <taxon>Pentapetalae</taxon>
        <taxon>asterids</taxon>
        <taxon>Ericales</taxon>
        <taxon>Theaceae</taxon>
        <taxon>Camellia</taxon>
    </lineage>
</organism>
<dbReference type="STRING" id="542762.A0A4S4EJZ4"/>
<sequence>MATNAQGSDEETSFLNDSRKVEWRPGTILVYWKGFWLMLDLIKSIMIVENQFKPLPSDILLASYPKTGTTWLKALAVSIISHNSKAWISPEGDAQADLLQTHNPHELIPFLEMETFGENSSQNINKVLSPWVFSTHLPYSILLEHVKNFGVVSFIFLAIQHMLLGIVPEGPFFDHVLEYWKEREKKNVFFVTYEELKENPKESVRSLVEFLRCSMTSEEIEQVVWKSSHERLSKLDVNIDEVKGIWLGIPFNLYFRKGVVGDGKNQLTTEMMERLEALENQRWEGSGLKLKLSIANPNIKLMDKI</sequence>
<reference evidence="5 6" key="1">
    <citation type="journal article" date="2018" name="Proc. Natl. Acad. Sci. U.S.A.">
        <title>Draft genome sequence of Camellia sinensis var. sinensis provides insights into the evolution of the tea genome and tea quality.</title>
        <authorList>
            <person name="Wei C."/>
            <person name="Yang H."/>
            <person name="Wang S."/>
            <person name="Zhao J."/>
            <person name="Liu C."/>
            <person name="Gao L."/>
            <person name="Xia E."/>
            <person name="Lu Y."/>
            <person name="Tai Y."/>
            <person name="She G."/>
            <person name="Sun J."/>
            <person name="Cao H."/>
            <person name="Tong W."/>
            <person name="Gao Q."/>
            <person name="Li Y."/>
            <person name="Deng W."/>
            <person name="Jiang X."/>
            <person name="Wang W."/>
            <person name="Chen Q."/>
            <person name="Zhang S."/>
            <person name="Li H."/>
            <person name="Wu J."/>
            <person name="Wang P."/>
            <person name="Li P."/>
            <person name="Shi C."/>
            <person name="Zheng F."/>
            <person name="Jian J."/>
            <person name="Huang B."/>
            <person name="Shan D."/>
            <person name="Shi M."/>
            <person name="Fang C."/>
            <person name="Yue Y."/>
            <person name="Li F."/>
            <person name="Li D."/>
            <person name="Wei S."/>
            <person name="Han B."/>
            <person name="Jiang C."/>
            <person name="Yin Y."/>
            <person name="Xia T."/>
            <person name="Zhang Z."/>
            <person name="Bennetzen J.L."/>
            <person name="Zhao S."/>
            <person name="Wan X."/>
        </authorList>
    </citation>
    <scope>NUCLEOTIDE SEQUENCE [LARGE SCALE GENOMIC DNA]</scope>
    <source>
        <strain evidence="6">cv. Shuchazao</strain>
        <tissue evidence="5">Leaf</tissue>
    </source>
</reference>
<keyword evidence="6" id="KW-1185">Reference proteome</keyword>
<dbReference type="InterPro" id="IPR027417">
    <property type="entry name" value="P-loop_NTPase"/>
</dbReference>
<dbReference type="Gene3D" id="3.40.50.300">
    <property type="entry name" value="P-loop containing nucleotide triphosphate hydrolases"/>
    <property type="match status" value="2"/>
</dbReference>
<dbReference type="InterPro" id="IPR000863">
    <property type="entry name" value="Sulfotransferase_dom"/>
</dbReference>
<dbReference type="GO" id="GO:0008146">
    <property type="term" value="F:sulfotransferase activity"/>
    <property type="evidence" value="ECO:0007669"/>
    <property type="project" value="InterPro"/>
</dbReference>
<protein>
    <recommendedName>
        <fullName evidence="3">Sulfotransferase</fullName>
        <ecNumber evidence="3">2.8.2.-</ecNumber>
    </recommendedName>
</protein>
<name>A0A4S4EJZ4_CAMSN</name>
<proteinExistence type="inferred from homology"/>
<feature type="domain" description="Sulfotransferase" evidence="4">
    <location>
        <begin position="56"/>
        <end position="147"/>
    </location>
</feature>
<evidence type="ECO:0000256" key="3">
    <source>
        <dbReference type="RuleBase" id="RU361155"/>
    </source>
</evidence>
<dbReference type="SUPFAM" id="SSF52540">
    <property type="entry name" value="P-loop containing nucleoside triphosphate hydrolases"/>
    <property type="match status" value="1"/>
</dbReference>
<feature type="domain" description="Sulfotransferase" evidence="4">
    <location>
        <begin position="161"/>
        <end position="281"/>
    </location>
</feature>
<dbReference type="PANTHER" id="PTHR11783">
    <property type="entry name" value="SULFOTRANSFERASE SULT"/>
    <property type="match status" value="1"/>
</dbReference>
<evidence type="ECO:0000313" key="6">
    <source>
        <dbReference type="Proteomes" id="UP000306102"/>
    </source>
</evidence>
<gene>
    <name evidence="5" type="ORF">TEA_003974</name>
</gene>
<dbReference type="EC" id="2.8.2.-" evidence="3"/>
<evidence type="ECO:0000256" key="1">
    <source>
        <dbReference type="ARBA" id="ARBA00005771"/>
    </source>
</evidence>
<dbReference type="AlphaFoldDB" id="A0A4S4EJZ4"/>
<dbReference type="Pfam" id="PF00685">
    <property type="entry name" value="Sulfotransfer_1"/>
    <property type="match status" value="2"/>
</dbReference>
<evidence type="ECO:0000256" key="2">
    <source>
        <dbReference type="ARBA" id="ARBA00022679"/>
    </source>
</evidence>
<comment type="similarity">
    <text evidence="1 3">Belongs to the sulfotransferase 1 family.</text>
</comment>
<comment type="caution">
    <text evidence="5">The sequence shown here is derived from an EMBL/GenBank/DDBJ whole genome shotgun (WGS) entry which is preliminary data.</text>
</comment>
<evidence type="ECO:0000259" key="4">
    <source>
        <dbReference type="Pfam" id="PF00685"/>
    </source>
</evidence>
<accession>A0A4S4EJZ4</accession>
<dbReference type="Proteomes" id="UP000306102">
    <property type="component" value="Unassembled WGS sequence"/>
</dbReference>